<protein>
    <submittedName>
        <fullName evidence="5">Putative allophanate hydrolase subunit 1</fullName>
    </submittedName>
</protein>
<dbReference type="Pfam" id="PF02682">
    <property type="entry name" value="CT_C_D"/>
    <property type="match status" value="1"/>
</dbReference>
<dbReference type="eggNOG" id="COG2049">
    <property type="taxonomic scope" value="Bacteria"/>
</dbReference>
<evidence type="ECO:0000256" key="3">
    <source>
        <dbReference type="ARBA" id="ARBA00022840"/>
    </source>
</evidence>
<gene>
    <name evidence="5" type="ORF">NONO_c34000</name>
</gene>
<dbReference type="GO" id="GO:0005524">
    <property type="term" value="F:ATP binding"/>
    <property type="evidence" value="ECO:0007669"/>
    <property type="project" value="UniProtKB-KW"/>
</dbReference>
<proteinExistence type="predicted"/>
<dbReference type="OrthoDB" id="9778567at2"/>
<dbReference type="STRING" id="1415166.NONO_c34000"/>
<dbReference type="InterPro" id="IPR010016">
    <property type="entry name" value="PxpB"/>
</dbReference>
<dbReference type="HOGENOM" id="CLU_020207_0_1_11"/>
<dbReference type="PATRIC" id="fig|1415166.3.peg.3489"/>
<keyword evidence="6" id="KW-1185">Reference proteome</keyword>
<dbReference type="AlphaFoldDB" id="W5TG52"/>
<evidence type="ECO:0000256" key="1">
    <source>
        <dbReference type="ARBA" id="ARBA00022741"/>
    </source>
</evidence>
<dbReference type="Proteomes" id="UP000019150">
    <property type="component" value="Chromosome"/>
</dbReference>
<dbReference type="PANTHER" id="PTHR34698">
    <property type="entry name" value="5-OXOPROLINASE SUBUNIT B"/>
    <property type="match status" value="1"/>
</dbReference>
<keyword evidence="3" id="KW-0067">ATP-binding</keyword>
<keyword evidence="2 5" id="KW-0378">Hydrolase</keyword>
<sequence>MTVIVRPAGDRAFLVEPADPGQLPQLLEHLRRTPIDGVADLLPAARTVLLTLAPGVDAAAVETRLRALRPDAAAGPDDICAAPVLTVPVRYDGPDLDAAADLLGITPGELVRRHTAADWRCDFIGFAPGFGYLRAPDAGLPVPRRAQARTTVPAGAVALAGGYSAIYPRSSPGGWQLIGHTDLAMWDLRRAEPALLRAGTGVRFEAVDP</sequence>
<evidence type="ECO:0000313" key="5">
    <source>
        <dbReference type="EMBL" id="AHH18187.1"/>
    </source>
</evidence>
<dbReference type="InterPro" id="IPR003833">
    <property type="entry name" value="CT_C_D"/>
</dbReference>
<dbReference type="SMART" id="SM00796">
    <property type="entry name" value="AHS1"/>
    <property type="match status" value="1"/>
</dbReference>
<evidence type="ECO:0000256" key="2">
    <source>
        <dbReference type="ARBA" id="ARBA00022801"/>
    </source>
</evidence>
<evidence type="ECO:0000313" key="6">
    <source>
        <dbReference type="Proteomes" id="UP000019150"/>
    </source>
</evidence>
<dbReference type="RefSeq" id="WP_025349629.1">
    <property type="nucleotide sequence ID" value="NZ_CP006850.1"/>
</dbReference>
<dbReference type="SUPFAM" id="SSF160467">
    <property type="entry name" value="PH0987 N-terminal domain-like"/>
    <property type="match status" value="1"/>
</dbReference>
<name>W5TG52_9NOCA</name>
<dbReference type="PANTHER" id="PTHR34698:SF2">
    <property type="entry name" value="5-OXOPROLINASE SUBUNIT B"/>
    <property type="match status" value="1"/>
</dbReference>
<evidence type="ECO:0000259" key="4">
    <source>
        <dbReference type="SMART" id="SM00796"/>
    </source>
</evidence>
<accession>W5TG52</accession>
<dbReference type="KEGG" id="nno:NONO_c34000"/>
<reference evidence="5 6" key="1">
    <citation type="journal article" date="2014" name="Appl. Environ. Microbiol.">
        <title>Insights into the Microbial Degradation of Rubber and Gutta-Percha by Analysis of the Complete Genome of Nocardia nova SH22a.</title>
        <authorList>
            <person name="Luo Q."/>
            <person name="Hiessl S."/>
            <person name="Poehlein A."/>
            <person name="Daniel R."/>
            <person name="Steinbuchel A."/>
        </authorList>
    </citation>
    <scope>NUCLEOTIDE SEQUENCE [LARGE SCALE GENOMIC DNA]</scope>
    <source>
        <strain evidence="5">SH22a</strain>
    </source>
</reference>
<dbReference type="Gene3D" id="3.30.1360.40">
    <property type="match status" value="1"/>
</dbReference>
<dbReference type="EMBL" id="CP006850">
    <property type="protein sequence ID" value="AHH18187.1"/>
    <property type="molecule type" value="Genomic_DNA"/>
</dbReference>
<dbReference type="GO" id="GO:0016787">
    <property type="term" value="F:hydrolase activity"/>
    <property type="evidence" value="ECO:0007669"/>
    <property type="project" value="UniProtKB-KW"/>
</dbReference>
<dbReference type="Gene3D" id="2.40.100.10">
    <property type="entry name" value="Cyclophilin-like"/>
    <property type="match status" value="1"/>
</dbReference>
<feature type="domain" description="Carboxyltransferase" evidence="4">
    <location>
        <begin position="3"/>
        <end position="196"/>
    </location>
</feature>
<organism evidence="5 6">
    <name type="scientific">Nocardia nova SH22a</name>
    <dbReference type="NCBI Taxonomy" id="1415166"/>
    <lineage>
        <taxon>Bacteria</taxon>
        <taxon>Bacillati</taxon>
        <taxon>Actinomycetota</taxon>
        <taxon>Actinomycetes</taxon>
        <taxon>Mycobacteriales</taxon>
        <taxon>Nocardiaceae</taxon>
        <taxon>Nocardia</taxon>
    </lineage>
</organism>
<dbReference type="SUPFAM" id="SSF50891">
    <property type="entry name" value="Cyclophilin-like"/>
    <property type="match status" value="1"/>
</dbReference>
<keyword evidence="1" id="KW-0547">Nucleotide-binding</keyword>
<dbReference type="InterPro" id="IPR029000">
    <property type="entry name" value="Cyclophilin-like_dom_sf"/>
</dbReference>